<organism evidence="1 2">
    <name type="scientific">Cymbomonas tetramitiformis</name>
    <dbReference type="NCBI Taxonomy" id="36881"/>
    <lineage>
        <taxon>Eukaryota</taxon>
        <taxon>Viridiplantae</taxon>
        <taxon>Chlorophyta</taxon>
        <taxon>Pyramimonadophyceae</taxon>
        <taxon>Pyramimonadales</taxon>
        <taxon>Pyramimonadaceae</taxon>
        <taxon>Cymbomonas</taxon>
    </lineage>
</organism>
<reference evidence="1 2" key="1">
    <citation type="journal article" date="2015" name="Genome Biol. Evol.">
        <title>Comparative Genomics of a Bacterivorous Green Alga Reveals Evolutionary Causalities and Consequences of Phago-Mixotrophic Mode of Nutrition.</title>
        <authorList>
            <person name="Burns J.A."/>
            <person name="Paasch A."/>
            <person name="Narechania A."/>
            <person name="Kim E."/>
        </authorList>
    </citation>
    <scope>NUCLEOTIDE SEQUENCE [LARGE SCALE GENOMIC DNA]</scope>
    <source>
        <strain evidence="1 2">PLY_AMNH</strain>
    </source>
</reference>
<accession>A0AAE0C286</accession>
<evidence type="ECO:0000313" key="1">
    <source>
        <dbReference type="EMBL" id="KAK3245982.1"/>
    </source>
</evidence>
<protein>
    <submittedName>
        <fullName evidence="1">Uncharacterized protein</fullName>
    </submittedName>
</protein>
<sequence>MEMLEHFPDSSLLFLVQDEGNTLPRRNTYAIHPFRDVAYKSRNEPNVIGRAAILHLQSVVKAAMVSSEVQEQATIQLEQLLQERSMLQAQVRAFSACNLTASCLSGSLWALVRTIAPDSRRVAQTYCPALAKALAG</sequence>
<gene>
    <name evidence="1" type="ORF">CYMTET_44469</name>
</gene>
<name>A0AAE0C286_9CHLO</name>
<keyword evidence="2" id="KW-1185">Reference proteome</keyword>
<comment type="caution">
    <text evidence="1">The sequence shown here is derived from an EMBL/GenBank/DDBJ whole genome shotgun (WGS) entry which is preliminary data.</text>
</comment>
<proteinExistence type="predicted"/>
<evidence type="ECO:0000313" key="2">
    <source>
        <dbReference type="Proteomes" id="UP001190700"/>
    </source>
</evidence>
<dbReference type="AlphaFoldDB" id="A0AAE0C286"/>
<dbReference type="Proteomes" id="UP001190700">
    <property type="component" value="Unassembled WGS sequence"/>
</dbReference>
<dbReference type="EMBL" id="LGRX02030211">
    <property type="protein sequence ID" value="KAK3245982.1"/>
    <property type="molecule type" value="Genomic_DNA"/>
</dbReference>